<comment type="function">
    <text evidence="13">Is responsible for the charging of tRNA(Phe) with phenylalanine in mitochondrial translation.</text>
</comment>
<evidence type="ECO:0000256" key="4">
    <source>
        <dbReference type="ARBA" id="ARBA00022598"/>
    </source>
</evidence>
<comment type="similarity">
    <text evidence="2">Belongs to the class-II aminoacyl-tRNA synthetase family.</text>
</comment>
<accession>A0A7R8WCK9</accession>
<evidence type="ECO:0000259" key="14">
    <source>
        <dbReference type="PROSITE" id="PS51447"/>
    </source>
</evidence>
<reference evidence="15" key="1">
    <citation type="submission" date="2020-11" db="EMBL/GenBank/DDBJ databases">
        <authorList>
            <person name="Tran Van P."/>
        </authorList>
    </citation>
    <scope>NUCLEOTIDE SEQUENCE</scope>
</reference>
<evidence type="ECO:0000256" key="3">
    <source>
        <dbReference type="ARBA" id="ARBA00012814"/>
    </source>
</evidence>
<dbReference type="SUPFAM" id="SSF54991">
    <property type="entry name" value="Anticodon-binding domain of PheRS"/>
    <property type="match status" value="1"/>
</dbReference>
<evidence type="ECO:0000256" key="2">
    <source>
        <dbReference type="ARBA" id="ARBA00008226"/>
    </source>
</evidence>
<evidence type="ECO:0000256" key="9">
    <source>
        <dbReference type="ARBA" id="ARBA00023128"/>
    </source>
</evidence>
<dbReference type="EMBL" id="OB660803">
    <property type="protein sequence ID" value="CAD7226330.1"/>
    <property type="molecule type" value="Genomic_DNA"/>
</dbReference>
<dbReference type="PANTHER" id="PTHR11538:SF41">
    <property type="entry name" value="PHENYLALANINE--TRNA LIGASE, MITOCHONDRIAL"/>
    <property type="match status" value="1"/>
</dbReference>
<evidence type="ECO:0000256" key="6">
    <source>
        <dbReference type="ARBA" id="ARBA00022840"/>
    </source>
</evidence>
<dbReference type="FunFam" id="3.30.930.10:FF:000053">
    <property type="entry name" value="Phenylalanyl-tRNA synthetase mitochondrial"/>
    <property type="match status" value="1"/>
</dbReference>
<dbReference type="Pfam" id="PF01409">
    <property type="entry name" value="tRNA-synt_2d"/>
    <property type="match status" value="2"/>
</dbReference>
<evidence type="ECO:0000256" key="5">
    <source>
        <dbReference type="ARBA" id="ARBA00022741"/>
    </source>
</evidence>
<gene>
    <name evidence="15" type="ORF">CTOB1V02_LOCUS4250</name>
</gene>
<keyword evidence="5" id="KW-0547">Nucleotide-binding</keyword>
<evidence type="ECO:0000256" key="10">
    <source>
        <dbReference type="ARBA" id="ARBA00023146"/>
    </source>
</evidence>
<dbReference type="InterPro" id="IPR005121">
    <property type="entry name" value="Fdx_antiC-bd"/>
</dbReference>
<proteinExistence type="inferred from homology"/>
<evidence type="ECO:0000256" key="13">
    <source>
        <dbReference type="ARBA" id="ARBA00057761"/>
    </source>
</evidence>
<dbReference type="CDD" id="cd00496">
    <property type="entry name" value="PheRS_alpha_core"/>
    <property type="match status" value="1"/>
</dbReference>
<keyword evidence="6" id="KW-0067">ATP-binding</keyword>
<sequence length="471" mass="54162">MGIPLRSSLLASLLRPWVGGRSPWRKETKAAVCGCRGYSTEKQHRTTPEASGERKKSDYWTNNPLVIHDIEYPVDNWTSVTPSILQKIDRNLHLQKDHPLFLMKELIIDHFHRFYTNSRGNALFTVTDRLSPVVSVEQNFDSLLIPPDHVSRKKSDCYYVNRNVVLRGHTSAHQADLIRSGLDAFLVVGDVYRRDEIDRSHFPVFHQMEGLRTYTLEQLSSRSSVPPPLSSFASEEEDPESPIDNSIQLCHPPEVAEALEIDLKQTLEKLAQDVYGRVDLRWVPTTFPFTQPSWEMEIKINDKWSEVLGCGITRQEILQKCGAGHRVGWAFGLGLERWAMKRYSIPDIRVFWSNDTGFLCQFRGKEPTDHVEYVPISVHPQCVNNISFWLPETADFSSNDFNELVREVGGDLVEQVNLKDEFFHPKHQKWSHCYEIVYRALDRTLRQSEANEVHGKIEKAAEDILGVKIRG</sequence>
<dbReference type="InterPro" id="IPR002319">
    <property type="entry name" value="Phenylalanyl-tRNA_Synthase"/>
</dbReference>
<dbReference type="GO" id="GO:0005524">
    <property type="term" value="F:ATP binding"/>
    <property type="evidence" value="ECO:0007669"/>
    <property type="project" value="UniProtKB-KW"/>
</dbReference>
<dbReference type="GO" id="GO:0000049">
    <property type="term" value="F:tRNA binding"/>
    <property type="evidence" value="ECO:0007669"/>
    <property type="project" value="InterPro"/>
</dbReference>
<dbReference type="EC" id="6.1.1.20" evidence="3"/>
<dbReference type="Gene3D" id="3.30.70.380">
    <property type="entry name" value="Ferrodoxin-fold anticodon-binding domain"/>
    <property type="match status" value="1"/>
</dbReference>
<evidence type="ECO:0000256" key="7">
    <source>
        <dbReference type="ARBA" id="ARBA00022917"/>
    </source>
</evidence>
<keyword evidence="4" id="KW-0436">Ligase</keyword>
<keyword evidence="8" id="KW-0809">Transit peptide</keyword>
<dbReference type="OrthoDB" id="4457at2759"/>
<evidence type="ECO:0000256" key="8">
    <source>
        <dbReference type="ARBA" id="ARBA00022946"/>
    </source>
</evidence>
<name>A0A7R8WCK9_9CRUS</name>
<dbReference type="InterPro" id="IPR045864">
    <property type="entry name" value="aa-tRNA-synth_II/BPL/LPL"/>
</dbReference>
<keyword evidence="9" id="KW-0496">Mitochondrion</keyword>
<dbReference type="PROSITE" id="PS51447">
    <property type="entry name" value="FDX_ACB"/>
    <property type="match status" value="1"/>
</dbReference>
<dbReference type="PANTHER" id="PTHR11538">
    <property type="entry name" value="PHENYLALANYL-TRNA SYNTHETASE"/>
    <property type="match status" value="1"/>
</dbReference>
<dbReference type="InterPro" id="IPR036690">
    <property type="entry name" value="Fdx_antiC-bd_sf"/>
</dbReference>
<evidence type="ECO:0000256" key="11">
    <source>
        <dbReference type="ARBA" id="ARBA00031194"/>
    </source>
</evidence>
<protein>
    <recommendedName>
        <fullName evidence="3">phenylalanine--tRNA ligase</fullName>
        <ecNumber evidence="3">6.1.1.20</ecNumber>
    </recommendedName>
    <alternativeName>
        <fullName evidence="11">Phenylalanyl-tRNA synthetase</fullName>
    </alternativeName>
</protein>
<dbReference type="GO" id="GO:0004826">
    <property type="term" value="F:phenylalanine-tRNA ligase activity"/>
    <property type="evidence" value="ECO:0007669"/>
    <property type="project" value="UniProtKB-EC"/>
</dbReference>
<dbReference type="SMART" id="SM00896">
    <property type="entry name" value="FDX-ACB"/>
    <property type="match status" value="1"/>
</dbReference>
<dbReference type="Pfam" id="PF03147">
    <property type="entry name" value="FDX-ACB"/>
    <property type="match status" value="1"/>
</dbReference>
<dbReference type="FunFam" id="3.30.70.380:FF:000002">
    <property type="entry name" value="phenylalanine--tRNA ligase, mitochondrial"/>
    <property type="match status" value="1"/>
</dbReference>
<evidence type="ECO:0000256" key="12">
    <source>
        <dbReference type="ARBA" id="ARBA00049255"/>
    </source>
</evidence>
<dbReference type="AlphaFoldDB" id="A0A7R8WCK9"/>
<evidence type="ECO:0000256" key="1">
    <source>
        <dbReference type="ARBA" id="ARBA00004305"/>
    </source>
</evidence>
<dbReference type="GO" id="GO:0005759">
    <property type="term" value="C:mitochondrial matrix"/>
    <property type="evidence" value="ECO:0007669"/>
    <property type="project" value="UniProtKB-SubCell"/>
</dbReference>
<comment type="subcellular location">
    <subcellularLocation>
        <location evidence="1">Mitochondrion matrix</location>
    </subcellularLocation>
</comment>
<dbReference type="Gene3D" id="3.30.930.10">
    <property type="entry name" value="Bira Bifunctional Protein, Domain 2"/>
    <property type="match status" value="1"/>
</dbReference>
<keyword evidence="7" id="KW-0648">Protein biosynthesis</keyword>
<feature type="domain" description="FDX-ACB" evidence="14">
    <location>
        <begin position="377"/>
        <end position="470"/>
    </location>
</feature>
<evidence type="ECO:0000313" key="15">
    <source>
        <dbReference type="EMBL" id="CAD7226330.1"/>
    </source>
</evidence>
<dbReference type="GO" id="GO:0006432">
    <property type="term" value="P:phenylalanyl-tRNA aminoacylation"/>
    <property type="evidence" value="ECO:0007669"/>
    <property type="project" value="TreeGrafter"/>
</dbReference>
<dbReference type="SUPFAM" id="SSF55681">
    <property type="entry name" value="Class II aaRS and biotin synthetases"/>
    <property type="match status" value="1"/>
</dbReference>
<organism evidence="15">
    <name type="scientific">Cyprideis torosa</name>
    <dbReference type="NCBI Taxonomy" id="163714"/>
    <lineage>
        <taxon>Eukaryota</taxon>
        <taxon>Metazoa</taxon>
        <taxon>Ecdysozoa</taxon>
        <taxon>Arthropoda</taxon>
        <taxon>Crustacea</taxon>
        <taxon>Oligostraca</taxon>
        <taxon>Ostracoda</taxon>
        <taxon>Podocopa</taxon>
        <taxon>Podocopida</taxon>
        <taxon>Cytherocopina</taxon>
        <taxon>Cytheroidea</taxon>
        <taxon>Cytherideidae</taxon>
        <taxon>Cyprideis</taxon>
    </lineage>
</organism>
<keyword evidence="10" id="KW-0030">Aminoacyl-tRNA synthetase</keyword>
<comment type="catalytic activity">
    <reaction evidence="12">
        <text>tRNA(Phe) + L-phenylalanine + ATP = L-phenylalanyl-tRNA(Phe) + AMP + diphosphate + H(+)</text>
        <dbReference type="Rhea" id="RHEA:19413"/>
        <dbReference type="Rhea" id="RHEA-COMP:9668"/>
        <dbReference type="Rhea" id="RHEA-COMP:9699"/>
        <dbReference type="ChEBI" id="CHEBI:15378"/>
        <dbReference type="ChEBI" id="CHEBI:30616"/>
        <dbReference type="ChEBI" id="CHEBI:33019"/>
        <dbReference type="ChEBI" id="CHEBI:58095"/>
        <dbReference type="ChEBI" id="CHEBI:78442"/>
        <dbReference type="ChEBI" id="CHEBI:78531"/>
        <dbReference type="ChEBI" id="CHEBI:456215"/>
        <dbReference type="EC" id="6.1.1.20"/>
    </reaction>
</comment>